<reference evidence="2 3" key="2">
    <citation type="submission" date="2013-04" db="EMBL/GenBank/DDBJ databases">
        <title>The Genome Sequence of Bilophila wadsworthia 3_1_6.</title>
        <authorList>
            <consortium name="The Broad Institute Genomics Platform"/>
            <person name="Earl A."/>
            <person name="Ward D."/>
            <person name="Feldgarden M."/>
            <person name="Gevers D."/>
            <person name="Sibley C."/>
            <person name="Strauss J."/>
            <person name="Allen-Vercoe E."/>
            <person name="Walker B."/>
            <person name="Young S."/>
            <person name="Zeng Q."/>
            <person name="Gargeya S."/>
            <person name="Fitzgerald M."/>
            <person name="Haas B."/>
            <person name="Abouelleil A."/>
            <person name="Allen A.W."/>
            <person name="Alvarado L."/>
            <person name="Arachchi H.M."/>
            <person name="Berlin A.M."/>
            <person name="Chapman S.B."/>
            <person name="Gainer-Dewar J."/>
            <person name="Goldberg J."/>
            <person name="Griggs A."/>
            <person name="Gujja S."/>
            <person name="Hansen M."/>
            <person name="Howarth C."/>
            <person name="Imamovic A."/>
            <person name="Ireland A."/>
            <person name="Larimer J."/>
            <person name="McCowan C."/>
            <person name="Murphy C."/>
            <person name="Pearson M."/>
            <person name="Poon T.W."/>
            <person name="Priest M."/>
            <person name="Roberts A."/>
            <person name="Saif S."/>
            <person name="Shea T."/>
            <person name="Sisk P."/>
            <person name="Sykes S."/>
            <person name="Wortman J."/>
            <person name="Nusbaum C."/>
            <person name="Birren B."/>
        </authorList>
    </citation>
    <scope>NUCLEOTIDE SEQUENCE [LARGE SCALE GENOMIC DNA]</scope>
    <source>
        <strain evidence="2 3">3_1_6</strain>
    </source>
</reference>
<evidence type="ECO:0000256" key="1">
    <source>
        <dbReference type="SAM" id="Phobius"/>
    </source>
</evidence>
<dbReference type="HOGENOM" id="CLU_1966287_0_0_7"/>
<organism evidence="2 3">
    <name type="scientific">Bilophila wadsworthia (strain 3_1_6)</name>
    <dbReference type="NCBI Taxonomy" id="563192"/>
    <lineage>
        <taxon>Bacteria</taxon>
        <taxon>Pseudomonadati</taxon>
        <taxon>Thermodesulfobacteriota</taxon>
        <taxon>Desulfovibrionia</taxon>
        <taxon>Desulfovibrionales</taxon>
        <taxon>Desulfovibrionaceae</taxon>
        <taxon>Bilophila</taxon>
    </lineage>
</organism>
<dbReference type="STRING" id="563192.HMPREF0179_05133"/>
<keyword evidence="3" id="KW-1185">Reference proteome</keyword>
<dbReference type="EMBL" id="ADCP02000001">
    <property type="protein sequence ID" value="EPC05849.1"/>
    <property type="molecule type" value="Genomic_DNA"/>
</dbReference>
<dbReference type="AlphaFoldDB" id="S2LKT5"/>
<proteinExistence type="predicted"/>
<protein>
    <submittedName>
        <fullName evidence="2">Uncharacterized protein</fullName>
    </submittedName>
</protein>
<sequence length="127" mass="14494">MLTFAFDGAVGKAVLTIAAIKQRSAMNPILWLAGIGCFFSLVGLFSGYFLFNEKIVTWFFMGCFGFCLLVSFLIAIYYAVYHPERLRSEDYQIKKEAIDMIRYELGNKEEVTEYAARIISTNPMLDK</sequence>
<keyword evidence="1" id="KW-0812">Transmembrane</keyword>
<evidence type="ECO:0000313" key="3">
    <source>
        <dbReference type="Proteomes" id="UP000006034"/>
    </source>
</evidence>
<keyword evidence="1" id="KW-0472">Membrane</keyword>
<reference evidence="2 3" key="1">
    <citation type="submission" date="2010-10" db="EMBL/GenBank/DDBJ databases">
        <authorList>
            <consortium name="The Broad Institute Genome Sequencing Platform"/>
            <person name="Ward D."/>
            <person name="Earl A."/>
            <person name="Feldgarden M."/>
            <person name="Young S.K."/>
            <person name="Gargeya S."/>
            <person name="Zeng Q."/>
            <person name="Alvarado L."/>
            <person name="Berlin A."/>
            <person name="Bochicchio J."/>
            <person name="Chapman S.B."/>
            <person name="Chen Z."/>
            <person name="Freedman E."/>
            <person name="Gellesch M."/>
            <person name="Goldberg J."/>
            <person name="Griggs A."/>
            <person name="Gujja S."/>
            <person name="Heilman E."/>
            <person name="Heiman D."/>
            <person name="Howarth C."/>
            <person name="Mehta T."/>
            <person name="Neiman D."/>
            <person name="Pearson M."/>
            <person name="Roberts A."/>
            <person name="Saif S."/>
            <person name="Shea T."/>
            <person name="Shenoy N."/>
            <person name="Sisk P."/>
            <person name="Stolte C."/>
            <person name="Sykes S."/>
            <person name="White J."/>
            <person name="Yandava C."/>
            <person name="Allen-Vercoe E."/>
            <person name="Sibley C."/>
            <person name="Ambrose C.E."/>
            <person name="Strauss J."/>
            <person name="Daigneault M."/>
            <person name="Haas B."/>
            <person name="Nusbaum C."/>
            <person name="Birren B."/>
        </authorList>
    </citation>
    <scope>NUCLEOTIDE SEQUENCE [LARGE SCALE GENOMIC DNA]</scope>
    <source>
        <strain evidence="2 3">3_1_6</strain>
    </source>
</reference>
<comment type="caution">
    <text evidence="2">The sequence shown here is derived from an EMBL/GenBank/DDBJ whole genome shotgun (WGS) entry which is preliminary data.</text>
</comment>
<feature type="transmembrane region" description="Helical" evidence="1">
    <location>
        <begin position="29"/>
        <end position="51"/>
    </location>
</feature>
<gene>
    <name evidence="2" type="ORF">HMPREF0179_05133</name>
</gene>
<feature type="transmembrane region" description="Helical" evidence="1">
    <location>
        <begin position="57"/>
        <end position="80"/>
    </location>
</feature>
<evidence type="ECO:0000313" key="2">
    <source>
        <dbReference type="EMBL" id="EPC05849.1"/>
    </source>
</evidence>
<dbReference type="eggNOG" id="ENOG502ZSZW">
    <property type="taxonomic scope" value="Bacteria"/>
</dbReference>
<name>S2LKT5_BILW3</name>
<keyword evidence="1" id="KW-1133">Transmembrane helix</keyword>
<dbReference type="Proteomes" id="UP000006034">
    <property type="component" value="Unassembled WGS sequence"/>
</dbReference>
<dbReference type="GeneID" id="78084649"/>
<dbReference type="OrthoDB" id="7068328at2"/>
<accession>S2LKT5</accession>
<dbReference type="RefSeq" id="WP_016360499.1">
    <property type="nucleotide sequence ID" value="NZ_KE150238.1"/>
</dbReference>